<reference evidence="2" key="1">
    <citation type="journal article" date="2023" name="Proc. Natl. Acad. Sci. U.S.A.">
        <title>Genomic and structural basis for evolution of tropane alkaloid biosynthesis.</title>
        <authorList>
            <person name="Wanga Y.-J."/>
            <person name="Taina T."/>
            <person name="Yua J.-Y."/>
            <person name="Lia J."/>
            <person name="Xua B."/>
            <person name="Chenc J."/>
            <person name="D'Auriad J.C."/>
            <person name="Huanga J.-P."/>
            <person name="Huanga S.-X."/>
        </authorList>
    </citation>
    <scope>NUCLEOTIDE SEQUENCE [LARGE SCALE GENOMIC DNA]</scope>
    <source>
        <strain evidence="2">cv. KIB-2019</strain>
    </source>
</reference>
<gene>
    <name evidence="1" type="ORF">K7X08_027606</name>
</gene>
<comment type="caution">
    <text evidence="1">The sequence shown here is derived from an EMBL/GenBank/DDBJ whole genome shotgun (WGS) entry which is preliminary data.</text>
</comment>
<name>A0A9Q1MJP4_9SOLA</name>
<protein>
    <submittedName>
        <fullName evidence="1">Uncharacterized protein</fullName>
    </submittedName>
</protein>
<dbReference type="PANTHER" id="PTHR46050">
    <property type="entry name" value="TPR REPEAT-CONTAINING THIOREDOXIN"/>
    <property type="match status" value="1"/>
</dbReference>
<organism evidence="1 2">
    <name type="scientific">Anisodus acutangulus</name>
    <dbReference type="NCBI Taxonomy" id="402998"/>
    <lineage>
        <taxon>Eukaryota</taxon>
        <taxon>Viridiplantae</taxon>
        <taxon>Streptophyta</taxon>
        <taxon>Embryophyta</taxon>
        <taxon>Tracheophyta</taxon>
        <taxon>Spermatophyta</taxon>
        <taxon>Magnoliopsida</taxon>
        <taxon>eudicotyledons</taxon>
        <taxon>Gunneridae</taxon>
        <taxon>Pentapetalae</taxon>
        <taxon>asterids</taxon>
        <taxon>lamiids</taxon>
        <taxon>Solanales</taxon>
        <taxon>Solanaceae</taxon>
        <taxon>Solanoideae</taxon>
        <taxon>Hyoscyameae</taxon>
        <taxon>Anisodus</taxon>
    </lineage>
</organism>
<evidence type="ECO:0000313" key="1">
    <source>
        <dbReference type="EMBL" id="KAJ8561416.1"/>
    </source>
</evidence>
<dbReference type="SMART" id="SM00028">
    <property type="entry name" value="TPR"/>
    <property type="match status" value="4"/>
</dbReference>
<evidence type="ECO:0000313" key="2">
    <source>
        <dbReference type="Proteomes" id="UP001152561"/>
    </source>
</evidence>
<dbReference type="OrthoDB" id="2335338at2759"/>
<keyword evidence="2" id="KW-1185">Reference proteome</keyword>
<dbReference type="Gene3D" id="1.25.40.10">
    <property type="entry name" value="Tetratricopeptide repeat domain"/>
    <property type="match status" value="1"/>
</dbReference>
<dbReference type="GO" id="GO:0005737">
    <property type="term" value="C:cytoplasm"/>
    <property type="evidence" value="ECO:0007669"/>
    <property type="project" value="TreeGrafter"/>
</dbReference>
<dbReference type="EMBL" id="JAJAGQ010000006">
    <property type="protein sequence ID" value="KAJ8561416.1"/>
    <property type="molecule type" value="Genomic_DNA"/>
</dbReference>
<dbReference type="InterPro" id="IPR044534">
    <property type="entry name" value="TTL1-4"/>
</dbReference>
<dbReference type="Proteomes" id="UP001152561">
    <property type="component" value="Unassembled WGS sequence"/>
</dbReference>
<dbReference type="InterPro" id="IPR019734">
    <property type="entry name" value="TPR_rpt"/>
</dbReference>
<dbReference type="AlphaFoldDB" id="A0A9Q1MJP4"/>
<sequence>MRAEALLKLHKHEEAYTTIQNGPDFKTELCVCLFGSTKTAYLLIVCAEAYATVGRFDDAIALAQEVAKLDQNNEVINTILRRIKVLASAWLKGNELFRENKFSEASSMYTEGLEQEPYNSVLLFNRAACRFKLRQFEKAVEDCTAALILRPSYTKARLRRADCNIKLERWKAANQDFEVLIQENPEDEEVNRVFLEAKIQLKKQLEEDHNQRNKTPMVPTRC</sequence>
<dbReference type="InterPro" id="IPR011990">
    <property type="entry name" value="TPR-like_helical_dom_sf"/>
</dbReference>
<accession>A0A9Q1MJP4</accession>
<dbReference type="PANTHER" id="PTHR46050:SF18">
    <property type="entry name" value="TETRATRICOPEPTIDE REPEAT (TPR)-LIKE SUPERFAMILY PROTEIN"/>
    <property type="match status" value="1"/>
</dbReference>
<dbReference type="SUPFAM" id="SSF48452">
    <property type="entry name" value="TPR-like"/>
    <property type="match status" value="2"/>
</dbReference>
<proteinExistence type="predicted"/>
<dbReference type="Pfam" id="PF00515">
    <property type="entry name" value="TPR_1"/>
    <property type="match status" value="1"/>
</dbReference>